<dbReference type="AlphaFoldDB" id="A0A8H7TAJ3"/>
<accession>A0A8H7TAJ3</accession>
<keyword evidence="2" id="KW-0472">Membrane</keyword>
<evidence type="ECO:0000256" key="1">
    <source>
        <dbReference type="SAM" id="MobiDB-lite"/>
    </source>
</evidence>
<comment type="caution">
    <text evidence="3">The sequence shown here is derived from an EMBL/GenBank/DDBJ whole genome shotgun (WGS) entry which is preliminary data.</text>
</comment>
<evidence type="ECO:0000256" key="2">
    <source>
        <dbReference type="SAM" id="Phobius"/>
    </source>
</evidence>
<dbReference type="Proteomes" id="UP000664132">
    <property type="component" value="Unassembled WGS sequence"/>
</dbReference>
<dbReference type="EMBL" id="JAFJYH010000229">
    <property type="protein sequence ID" value="KAG4415263.1"/>
    <property type="molecule type" value="Genomic_DNA"/>
</dbReference>
<keyword evidence="2" id="KW-1133">Transmembrane helix</keyword>
<feature type="region of interest" description="Disordered" evidence="1">
    <location>
        <begin position="1"/>
        <end position="52"/>
    </location>
</feature>
<evidence type="ECO:0000313" key="4">
    <source>
        <dbReference type="Proteomes" id="UP000664132"/>
    </source>
</evidence>
<evidence type="ECO:0000313" key="3">
    <source>
        <dbReference type="EMBL" id="KAG4415263.1"/>
    </source>
</evidence>
<feature type="transmembrane region" description="Helical" evidence="2">
    <location>
        <begin position="466"/>
        <end position="489"/>
    </location>
</feature>
<dbReference type="OrthoDB" id="10621534at2759"/>
<sequence length="503" mass="56566">MAQQGGEANTPLLDDANVGEIHKDMVEELTQPSRPTANRSQAPVQPTRQVEGEQSIMGIPRETFEEMMGACSKILIRGLRKEGSRGDGRKDDVELGVMPRMMNVETRPEDVTQPEESREGFWDGGYVEVFSEEEIKAEDDRRALELESEARRWRDVQVSEEGEWPKNQAPPWYYVEASIYIVLSALCAVDIGGSPGGQGPLLKTLWREDYKNYIQTAIEKFANGGRSLDEYQLPLSASNFASRSPLTVFKDLIDLQAPGEGYFWSETPMSGEECPETLFRRQDFSAIVLQVVGGIQIAWTSCLDEHLGLFTNSDGKPVLKLFWFVSDPGYLRALGWEEFRSQCSEAADSLQLIFGKDAKSRKAYYDILPPDWYCCTEAQLDLSGLEWMQNACGHVRQNLVDYHMALPVQLPSELSTLRSEAAKVKTLVSPMLRILLLSTLTFHRLDSQAPTGLRGLWRDKRNSYSFYTLWLVVIFGGISILLALASLVASSLQTWAAFHPPRD</sequence>
<protein>
    <submittedName>
        <fullName evidence="3">Uncharacterized protein</fullName>
    </submittedName>
</protein>
<organism evidence="3 4">
    <name type="scientific">Cadophora malorum</name>
    <dbReference type="NCBI Taxonomy" id="108018"/>
    <lineage>
        <taxon>Eukaryota</taxon>
        <taxon>Fungi</taxon>
        <taxon>Dikarya</taxon>
        <taxon>Ascomycota</taxon>
        <taxon>Pezizomycotina</taxon>
        <taxon>Leotiomycetes</taxon>
        <taxon>Helotiales</taxon>
        <taxon>Ploettnerulaceae</taxon>
        <taxon>Cadophora</taxon>
    </lineage>
</organism>
<feature type="compositionally biased region" description="Polar residues" evidence="1">
    <location>
        <begin position="30"/>
        <end position="48"/>
    </location>
</feature>
<name>A0A8H7TAJ3_9HELO</name>
<proteinExistence type="predicted"/>
<keyword evidence="2" id="KW-0812">Transmembrane</keyword>
<gene>
    <name evidence="3" type="ORF">IFR04_011620</name>
</gene>
<keyword evidence="4" id="KW-1185">Reference proteome</keyword>
<reference evidence="3" key="1">
    <citation type="submission" date="2021-02" db="EMBL/GenBank/DDBJ databases">
        <title>Genome sequence Cadophora malorum strain M34.</title>
        <authorList>
            <person name="Stefanovic E."/>
            <person name="Vu D."/>
            <person name="Scully C."/>
            <person name="Dijksterhuis J."/>
            <person name="Roader J."/>
            <person name="Houbraken J."/>
        </authorList>
    </citation>
    <scope>NUCLEOTIDE SEQUENCE</scope>
    <source>
        <strain evidence="3">M34</strain>
    </source>
</reference>